<dbReference type="Proteomes" id="UP000821866">
    <property type="component" value="Chromosome 1"/>
</dbReference>
<dbReference type="AlphaFoldDB" id="A0A9J6EYW1"/>
<keyword evidence="3" id="KW-1185">Reference proteome</keyword>
<reference evidence="2" key="1">
    <citation type="journal article" date="2020" name="Cell">
        <title>Large-Scale Comparative Analyses of Tick Genomes Elucidate Their Genetic Diversity and Vector Capacities.</title>
        <authorList>
            <consortium name="Tick Genome and Microbiome Consortium (TIGMIC)"/>
            <person name="Jia N."/>
            <person name="Wang J."/>
            <person name="Shi W."/>
            <person name="Du L."/>
            <person name="Sun Y."/>
            <person name="Zhan W."/>
            <person name="Jiang J.F."/>
            <person name="Wang Q."/>
            <person name="Zhang B."/>
            <person name="Ji P."/>
            <person name="Bell-Sakyi L."/>
            <person name="Cui X.M."/>
            <person name="Yuan T.T."/>
            <person name="Jiang B.G."/>
            <person name="Yang W.F."/>
            <person name="Lam T.T."/>
            <person name="Chang Q.C."/>
            <person name="Ding S.J."/>
            <person name="Wang X.J."/>
            <person name="Zhu J.G."/>
            <person name="Ruan X.D."/>
            <person name="Zhao L."/>
            <person name="Wei J.T."/>
            <person name="Ye R.Z."/>
            <person name="Que T.C."/>
            <person name="Du C.H."/>
            <person name="Zhou Y.H."/>
            <person name="Cheng J.X."/>
            <person name="Dai P.F."/>
            <person name="Guo W.B."/>
            <person name="Han X.H."/>
            <person name="Huang E.J."/>
            <person name="Li L.F."/>
            <person name="Wei W."/>
            <person name="Gao Y.C."/>
            <person name="Liu J.Z."/>
            <person name="Shao H.Z."/>
            <person name="Wang X."/>
            <person name="Wang C.C."/>
            <person name="Yang T.C."/>
            <person name="Huo Q.B."/>
            <person name="Li W."/>
            <person name="Chen H.Y."/>
            <person name="Chen S.E."/>
            <person name="Zhou L.G."/>
            <person name="Ni X.B."/>
            <person name="Tian J.H."/>
            <person name="Sheng Y."/>
            <person name="Liu T."/>
            <person name="Pan Y.S."/>
            <person name="Xia L.Y."/>
            <person name="Li J."/>
            <person name="Zhao F."/>
            <person name="Cao W.C."/>
        </authorList>
    </citation>
    <scope>NUCLEOTIDE SEQUENCE</scope>
    <source>
        <strain evidence="2">Rmic-2018</strain>
    </source>
</reference>
<evidence type="ECO:0000313" key="3">
    <source>
        <dbReference type="Proteomes" id="UP000821866"/>
    </source>
</evidence>
<evidence type="ECO:0000259" key="1">
    <source>
        <dbReference type="Pfam" id="PF14529"/>
    </source>
</evidence>
<dbReference type="InterPro" id="IPR005135">
    <property type="entry name" value="Endo/exonuclease/phosphatase"/>
</dbReference>
<reference evidence="2" key="2">
    <citation type="submission" date="2021-09" db="EMBL/GenBank/DDBJ databases">
        <authorList>
            <person name="Jia N."/>
            <person name="Wang J."/>
            <person name="Shi W."/>
            <person name="Du L."/>
            <person name="Sun Y."/>
            <person name="Zhan W."/>
            <person name="Jiang J."/>
            <person name="Wang Q."/>
            <person name="Zhang B."/>
            <person name="Ji P."/>
            <person name="Sakyi L.B."/>
            <person name="Cui X."/>
            <person name="Yuan T."/>
            <person name="Jiang B."/>
            <person name="Yang W."/>
            <person name="Lam T.T.-Y."/>
            <person name="Chang Q."/>
            <person name="Ding S."/>
            <person name="Wang X."/>
            <person name="Zhu J."/>
            <person name="Ruan X."/>
            <person name="Zhao L."/>
            <person name="Wei J."/>
            <person name="Que T."/>
            <person name="Du C."/>
            <person name="Cheng J."/>
            <person name="Dai P."/>
            <person name="Han X."/>
            <person name="Huang E."/>
            <person name="Gao Y."/>
            <person name="Liu J."/>
            <person name="Shao H."/>
            <person name="Ye R."/>
            <person name="Li L."/>
            <person name="Wei W."/>
            <person name="Wang X."/>
            <person name="Wang C."/>
            <person name="Huo Q."/>
            <person name="Li W."/>
            <person name="Guo W."/>
            <person name="Chen H."/>
            <person name="Chen S."/>
            <person name="Zhou L."/>
            <person name="Zhou L."/>
            <person name="Ni X."/>
            <person name="Tian J."/>
            <person name="Zhou Y."/>
            <person name="Sheng Y."/>
            <person name="Liu T."/>
            <person name="Pan Y."/>
            <person name="Xia L."/>
            <person name="Li J."/>
            <person name="Zhao F."/>
            <person name="Cao W."/>
        </authorList>
    </citation>
    <scope>NUCLEOTIDE SEQUENCE</scope>
    <source>
        <strain evidence="2">Rmic-2018</strain>
        <tissue evidence="2">Larvae</tissue>
    </source>
</reference>
<feature type="domain" description="Endonuclease/exonuclease/phosphatase" evidence="1">
    <location>
        <begin position="18"/>
        <end position="103"/>
    </location>
</feature>
<comment type="caution">
    <text evidence="2">The sequence shown here is derived from an EMBL/GenBank/DDBJ whole genome shotgun (WGS) entry which is preliminary data.</text>
</comment>
<dbReference type="SUPFAM" id="SSF56219">
    <property type="entry name" value="DNase I-like"/>
    <property type="match status" value="1"/>
</dbReference>
<evidence type="ECO:0000313" key="2">
    <source>
        <dbReference type="EMBL" id="KAH8039497.1"/>
    </source>
</evidence>
<dbReference type="EMBL" id="JABSTU010000001">
    <property type="protein sequence ID" value="KAH8039497.1"/>
    <property type="molecule type" value="Genomic_DNA"/>
</dbReference>
<dbReference type="GO" id="GO:0003824">
    <property type="term" value="F:catalytic activity"/>
    <property type="evidence" value="ECO:0007669"/>
    <property type="project" value="InterPro"/>
</dbReference>
<dbReference type="Gene3D" id="3.60.10.10">
    <property type="entry name" value="Endonuclease/exonuclease/phosphatase"/>
    <property type="match status" value="1"/>
</dbReference>
<dbReference type="InterPro" id="IPR036691">
    <property type="entry name" value="Endo/exonu/phosph_ase_sf"/>
</dbReference>
<proteinExistence type="predicted"/>
<name>A0A9J6EYW1_RHIMP</name>
<sequence>MEPTLVLVERTLAWLRTRNIVAGIANAKHSAWGAQASNPRGSRLAEFAAVASLIPINDSAFITTYENKYSMSWIDVTLATSSVVAAGRSWRVRGDVTYSEHLYDEVAIGLNTATRNKQLAQYAREQLPETLSWEPWFDRVTGAQLQSADTLELFVTQFYHLFDADRRKHLRPAHGTRRGNSWRTSELAQERKCVNAM</sequence>
<dbReference type="Pfam" id="PF14529">
    <property type="entry name" value="Exo_endo_phos_2"/>
    <property type="match status" value="1"/>
</dbReference>
<accession>A0A9J6EYW1</accession>
<gene>
    <name evidence="2" type="ORF">HPB51_007399</name>
</gene>
<organism evidence="2 3">
    <name type="scientific">Rhipicephalus microplus</name>
    <name type="common">Cattle tick</name>
    <name type="synonym">Boophilus microplus</name>
    <dbReference type="NCBI Taxonomy" id="6941"/>
    <lineage>
        <taxon>Eukaryota</taxon>
        <taxon>Metazoa</taxon>
        <taxon>Ecdysozoa</taxon>
        <taxon>Arthropoda</taxon>
        <taxon>Chelicerata</taxon>
        <taxon>Arachnida</taxon>
        <taxon>Acari</taxon>
        <taxon>Parasitiformes</taxon>
        <taxon>Ixodida</taxon>
        <taxon>Ixodoidea</taxon>
        <taxon>Ixodidae</taxon>
        <taxon>Rhipicephalinae</taxon>
        <taxon>Rhipicephalus</taxon>
        <taxon>Boophilus</taxon>
    </lineage>
</organism>
<protein>
    <recommendedName>
        <fullName evidence="1">Endonuclease/exonuclease/phosphatase domain-containing protein</fullName>
    </recommendedName>
</protein>